<sequence length="262" mass="30516">MRILKFTLRGKSGFFKKPDVNSNLYFTYGNIHKVALTGLLGAVLGYGGYNSMNIKNIFNKKKKEAVQDFPEFYERLKDLKISIVPNGEKGFISKKVQIFNNSVGYASKEQGGNLIVKEQWLENPSWDIYIIIDDEESEKIEEAITKHKTVYTPYLGKNDHIADITNVQIINESQIAVNKEINKLDCLYLKDDFQINNVEDDFGDFSDDDIEDYFKYEEKLPYELEKNTNMYITKSFICTNMKIKKCSDIDVYRIKEKNIVFY</sequence>
<dbReference type="InterPro" id="IPR013421">
    <property type="entry name" value="CRISPR-assoc_prot_Cas5_HALMA"/>
</dbReference>
<dbReference type="InterPro" id="IPR013422">
    <property type="entry name" value="CRISPR-assoc_prot_Cas5_N"/>
</dbReference>
<dbReference type="NCBIfam" id="TIGR02592">
    <property type="entry name" value="cas_Cas5h"/>
    <property type="match status" value="1"/>
</dbReference>
<comment type="caution">
    <text evidence="2">The sequence shown here is derived from an EMBL/GenBank/DDBJ whole genome shotgun (WGS) entry which is preliminary data.</text>
</comment>
<keyword evidence="1" id="KW-0051">Antiviral defense</keyword>
<evidence type="ECO:0000313" key="3">
    <source>
        <dbReference type="Proteomes" id="UP000003081"/>
    </source>
</evidence>
<dbReference type="AlphaFoldDB" id="C4IBN8"/>
<proteinExistence type="predicted"/>
<dbReference type="EMBL" id="ACOM01000001">
    <property type="protein sequence ID" value="EEP56330.1"/>
    <property type="molecule type" value="Genomic_DNA"/>
</dbReference>
<keyword evidence="3" id="KW-1185">Reference proteome</keyword>
<dbReference type="eggNOG" id="ENOG502ZBNI">
    <property type="taxonomic scope" value="Bacteria"/>
</dbReference>
<gene>
    <name evidence="2" type="primary">cas5h</name>
    <name evidence="2" type="ORF">CLP_0457</name>
</gene>
<organism evidence="2 3">
    <name type="scientific">Clostridium butyricum E4 str. BoNT E BL5262</name>
    <dbReference type="NCBI Taxonomy" id="632245"/>
    <lineage>
        <taxon>Bacteria</taxon>
        <taxon>Bacillati</taxon>
        <taxon>Bacillota</taxon>
        <taxon>Clostridia</taxon>
        <taxon>Eubacteriales</taxon>
        <taxon>Clostridiaceae</taxon>
        <taxon>Clostridium</taxon>
    </lineage>
</organism>
<dbReference type="STRING" id="1492.ATN24_20470"/>
<reference evidence="2 3" key="1">
    <citation type="submission" date="2009-08" db="EMBL/GenBank/DDBJ databases">
        <authorList>
            <person name="Shrivastava S."/>
            <person name="Brinkac L.B."/>
            <person name="Brown J.L."/>
            <person name="Bruce D.B."/>
            <person name="Detter C."/>
            <person name="Green L.D."/>
            <person name="Munk C.A."/>
            <person name="Rogers Y.C."/>
            <person name="Tapia R."/>
            <person name="Sims D.R."/>
            <person name="Smith L.A."/>
            <person name="Smith T.J."/>
            <person name="Sutton G."/>
            <person name="Brettin T."/>
        </authorList>
    </citation>
    <scope>NUCLEOTIDE SEQUENCE [LARGE SCALE GENOMIC DNA]</scope>
    <source>
        <strain evidence="3">E4 str. BoNT E BL5262</strain>
    </source>
</reference>
<accession>C4IBN8</accession>
<name>C4IBN8_CLOBU</name>
<dbReference type="Proteomes" id="UP000003081">
    <property type="component" value="Unassembled WGS sequence"/>
</dbReference>
<evidence type="ECO:0000256" key="1">
    <source>
        <dbReference type="ARBA" id="ARBA00023118"/>
    </source>
</evidence>
<dbReference type="RefSeq" id="WP_003413402.1">
    <property type="nucleotide sequence ID" value="NZ_ACOM01000001.1"/>
</dbReference>
<dbReference type="NCBIfam" id="TIGR02593">
    <property type="entry name" value="CRISPR_cas5"/>
    <property type="match status" value="1"/>
</dbReference>
<dbReference type="GO" id="GO:0051607">
    <property type="term" value="P:defense response to virus"/>
    <property type="evidence" value="ECO:0007669"/>
    <property type="project" value="UniProtKB-KW"/>
</dbReference>
<protein>
    <submittedName>
        <fullName evidence="2">CRISPR-associated protein Cas5</fullName>
    </submittedName>
</protein>
<evidence type="ECO:0000313" key="2">
    <source>
        <dbReference type="EMBL" id="EEP56330.1"/>
    </source>
</evidence>
<dbReference type="HOGENOM" id="CLU_100173_0_0_9"/>